<name>A0AAE1DJM9_9GAST</name>
<sequence length="2052" mass="228593">MEVRQIVTRLDYVGELLQSLQHFASPNMHACCCDVCSHINSFQRSCIKRALQEIVSVSAHIRSKEHSPAMDGSKICSVTTISNPRESWGLGCEGNNIPYLQDVSYNNRAPENQHLDNSGVNRERSIPAPPMLSSTMKDSGFQATAISSDCSTSPIYDVEGAGDSHSVNRLSIIPSLGQDLIPGGAPQLTCKKKRQSFDQPMGVLNLREETQVRSFRVPEFSSAIHKTGRNSSPQDQPASMSDMIPITYGSSLGNPLKPQHIEVTKRTVASDTSNNTHEGLFTPSVVCPVTPSGPLASKNETPHSVTPCASGSYSNYSSVIVNTVIDVNTPTGPISQILSAAPVAEENLHLQNDSVGESPCLSASRNEECAERKLPLSSIEKRPELQQESDKEHSKSMKTEAIPNIGSEENSNSIVKEIAKSKDILGNADGTEFRLSQNMPEQLETSLANLSISSVNVEDKFSKLILHNDDKIISPSSCDATDSCARNFSQKVTISSSGHAGSIKDRTQTFCTKNTMLSCSQSAIPIVVTAGMVHGKLATIAKSENECPRSSLSEVLEKSNEGLCKTKEAIIGLLCDHTSDNDKLGPDSEIQTSQLFGTGTNQEMFTDTEVCEEQKVKMTDSALLEDNKEIQQRIVNAEQKLVNSKPDIMNSDSADIFRIYEREVALDKILRKSFEDIDKENKESLLPGNIISSPPEKPSLSPNGKRKATKERYMFNTKCDLDCQENFSSPRKSKNRLSLHKNVSFPLSLEDPTLKCLSNFEILPRKSHSHDTLKQKYTDQRHSPPDAVIKASEVEIIDLKKEPTVLSSPQKRPVMGVRRSLNMCSSNRNNNTSNSSVQERNDNQLSAKSFPSLRKSLPLKIKTSCNRTKETPSRKKMGQVEVLDDQISGKETTVEEAKNSQNKPAWGAPAIRSSQYLSHSQTKQFNTYATNEDRAKSKLEVESPCGNTDTSTKGSVKPKIDSIDEVIPFKSSHKIECCIIQPSNLDPESPESMTRHHFHMIMESTEKGNHNARPELNMSLPVSLIKTDANSQYSDFQKSEPIESYERNQSFPKSGCTSKQSSLLSPQQAYHNIQSSLDDRSKMVEKKSNFGDAERTPRNRRSIFGLSPPEQHQPLRKWSPSHEQVTKLPFQSSNNHNQNVDFSSPCYQKAPESSSSEERVSSGSEDGPAQTVSMYDQVAVGAICTSDLWEALDVSVVLTQHQSSTPSVHEILFNTVTSSLCVVDKRRSGKIVSVNESFQLLIGLHEKVVGQRLLRFLKFYDSLYNLGRSCPQSFIRANGSILSVSGVLAMCVDSRGSECPVSVWMLPVVAQPHLAICVVDVVTPFISELSLLQGGQVVSLAESFEEMLGLDMDDPQRVQCGVSGVDVNKANIPQHAKLKTHDFALPVTVVIDNDEEEGPTEDGEVKVYHGNITLCGTLCGLLVVRPDGHIIFNDDYFRMFLGYSNLSEQADLWEILSEVSRIGQSGEETTLSICGENDILNSSGIQSHCLDFTLRDVSQLKTHKSGHKDGNRSRLCLPISCFQDEENSTFEEFSSEDHHEASYSETSNGDIKTEDFDDNRCFQDSEQRDKKHSDQPLERKKWTPPKMTSTPHKGKIRPEYIHQETESKALQAEMRALEHGIYRAMFLHASGEKFFGSFKIGSIMTSASCWQYCVWVYLHVNDGPEEESSSHSSAKSDCLGKRETRKRASEAYDSEDESDDEDKQVEGGMNRTVEPSLGQIIVDHAGLNQSHNAASGEEILDLETAIAGAFRKNYFVREALGQGSFGFVRRAMAIDYKKSVIVKFIKKRNMFTDGWTVNVDSGQRIPLEVAILKDLDSEYIIKVLDVYQNADFVQMVMEDFGDVDLFDFIDQVYLDDPLACHLFRQILWGVDYLHTNGIVHRDIKDENVVLRKDFRCKLIDFGSAVYLLPGEGRFTRFRGTMEYCSPEVFCGESYRGPELDMWALGVTLYTMVYRVNPFSVDDMPDTFSQLEFPDPDSDEDMIFNRDMLELLYGLLQRDPASRFTMTQALGSEWLRKIVDLSEYCWDDLFGEEMLQDHLINDISGYGSNLEDN</sequence>
<dbReference type="Gene3D" id="1.10.510.10">
    <property type="entry name" value="Transferase(Phosphotransferase) domain 1"/>
    <property type="match status" value="1"/>
</dbReference>
<feature type="compositionally biased region" description="Basic and acidic residues" evidence="4">
    <location>
        <begin position="1077"/>
        <end position="1097"/>
    </location>
</feature>
<dbReference type="SUPFAM" id="SSF56112">
    <property type="entry name" value="Protein kinase-like (PK-like)"/>
    <property type="match status" value="1"/>
</dbReference>
<feature type="region of interest" description="Disordered" evidence="4">
    <location>
        <begin position="917"/>
        <end position="957"/>
    </location>
</feature>
<feature type="region of interest" description="Disordered" evidence="4">
    <location>
        <begin position="1664"/>
        <end position="1708"/>
    </location>
</feature>
<dbReference type="PANTHER" id="PTHR24346:SF51">
    <property type="entry name" value="PAS DOMAIN-CONTAINING SERINE_THREONINE-PROTEIN KINASE"/>
    <property type="match status" value="1"/>
</dbReference>
<feature type="domain" description="Protein kinase" evidence="5">
    <location>
        <begin position="1754"/>
        <end position="2014"/>
    </location>
</feature>
<gene>
    <name evidence="6" type="ORF">RRG08_046831</name>
</gene>
<feature type="region of interest" description="Disordered" evidence="4">
    <location>
        <begin position="819"/>
        <end position="853"/>
    </location>
</feature>
<evidence type="ECO:0000256" key="1">
    <source>
        <dbReference type="ARBA" id="ARBA00022741"/>
    </source>
</evidence>
<feature type="compositionally biased region" description="Basic and acidic residues" evidence="4">
    <location>
        <begin position="931"/>
        <end position="941"/>
    </location>
</feature>
<evidence type="ECO:0000256" key="2">
    <source>
        <dbReference type="ARBA" id="ARBA00022840"/>
    </source>
</evidence>
<feature type="region of interest" description="Disordered" evidence="4">
    <location>
        <begin position="1034"/>
        <end position="1169"/>
    </location>
</feature>
<feature type="compositionally biased region" description="Polar residues" evidence="4">
    <location>
        <begin position="1129"/>
        <end position="1146"/>
    </location>
</feature>
<feature type="region of interest" description="Disordered" evidence="4">
    <location>
        <begin position="355"/>
        <end position="408"/>
    </location>
</feature>
<accession>A0AAE1DJM9</accession>
<dbReference type="Gene3D" id="3.30.200.20">
    <property type="entry name" value="Phosphorylase Kinase, domain 1"/>
    <property type="match status" value="1"/>
</dbReference>
<dbReference type="PROSITE" id="PS00108">
    <property type="entry name" value="PROTEIN_KINASE_ST"/>
    <property type="match status" value="1"/>
</dbReference>
<evidence type="ECO:0000256" key="3">
    <source>
        <dbReference type="PROSITE-ProRule" id="PRU10141"/>
    </source>
</evidence>
<feature type="region of interest" description="Disordered" evidence="4">
    <location>
        <begin position="685"/>
        <end position="708"/>
    </location>
</feature>
<dbReference type="Pfam" id="PF00069">
    <property type="entry name" value="Pkinase"/>
    <property type="match status" value="1"/>
</dbReference>
<feature type="compositionally biased region" description="Basic and acidic residues" evidence="4">
    <location>
        <begin position="365"/>
        <end position="398"/>
    </location>
</feature>
<evidence type="ECO:0000259" key="5">
    <source>
        <dbReference type="PROSITE" id="PS50011"/>
    </source>
</evidence>
<dbReference type="PANTHER" id="PTHR24346">
    <property type="entry name" value="MAP/MICROTUBULE AFFINITY-REGULATING KINASE"/>
    <property type="match status" value="1"/>
</dbReference>
<dbReference type="GO" id="GO:0005524">
    <property type="term" value="F:ATP binding"/>
    <property type="evidence" value="ECO:0007669"/>
    <property type="project" value="UniProtKB-UniRule"/>
</dbReference>
<dbReference type="SMART" id="SM00220">
    <property type="entry name" value="S_TKc"/>
    <property type="match status" value="1"/>
</dbReference>
<dbReference type="GO" id="GO:0005634">
    <property type="term" value="C:nucleus"/>
    <property type="evidence" value="ECO:0007669"/>
    <property type="project" value="TreeGrafter"/>
</dbReference>
<evidence type="ECO:0000313" key="6">
    <source>
        <dbReference type="EMBL" id="KAK3772245.1"/>
    </source>
</evidence>
<comment type="caution">
    <text evidence="6">The sequence shown here is derived from an EMBL/GenBank/DDBJ whole genome shotgun (WGS) entry which is preliminary data.</text>
</comment>
<dbReference type="GO" id="GO:0004674">
    <property type="term" value="F:protein serine/threonine kinase activity"/>
    <property type="evidence" value="ECO:0007669"/>
    <property type="project" value="TreeGrafter"/>
</dbReference>
<feature type="binding site" evidence="3">
    <location>
        <position position="1787"/>
    </location>
    <ligand>
        <name>ATP</name>
        <dbReference type="ChEBI" id="CHEBI:30616"/>
    </ligand>
</feature>
<feature type="compositionally biased region" description="Polar residues" evidence="4">
    <location>
        <begin position="945"/>
        <end position="954"/>
    </location>
</feature>
<feature type="compositionally biased region" description="Acidic residues" evidence="4">
    <location>
        <begin position="1692"/>
        <end position="1703"/>
    </location>
</feature>
<dbReference type="InterPro" id="IPR000719">
    <property type="entry name" value="Prot_kinase_dom"/>
</dbReference>
<feature type="compositionally biased region" description="Basic and acidic residues" evidence="4">
    <location>
        <begin position="1551"/>
        <end position="1581"/>
    </location>
</feature>
<dbReference type="GO" id="GO:0035556">
    <property type="term" value="P:intracellular signal transduction"/>
    <property type="evidence" value="ECO:0007669"/>
    <property type="project" value="TreeGrafter"/>
</dbReference>
<feature type="compositionally biased region" description="Low complexity" evidence="4">
    <location>
        <begin position="819"/>
        <end position="836"/>
    </location>
</feature>
<feature type="compositionally biased region" description="Basic and acidic residues" evidence="4">
    <location>
        <begin position="1678"/>
        <end position="1690"/>
    </location>
</feature>
<dbReference type="GO" id="GO:0045719">
    <property type="term" value="P:negative regulation of glycogen biosynthetic process"/>
    <property type="evidence" value="ECO:0007669"/>
    <property type="project" value="TreeGrafter"/>
</dbReference>
<feature type="compositionally biased region" description="Polar residues" evidence="4">
    <location>
        <begin position="1047"/>
        <end position="1076"/>
    </location>
</feature>
<organism evidence="6 7">
    <name type="scientific">Elysia crispata</name>
    <name type="common">lettuce slug</name>
    <dbReference type="NCBI Taxonomy" id="231223"/>
    <lineage>
        <taxon>Eukaryota</taxon>
        <taxon>Metazoa</taxon>
        <taxon>Spiralia</taxon>
        <taxon>Lophotrochozoa</taxon>
        <taxon>Mollusca</taxon>
        <taxon>Gastropoda</taxon>
        <taxon>Heterobranchia</taxon>
        <taxon>Euthyneura</taxon>
        <taxon>Panpulmonata</taxon>
        <taxon>Sacoglossa</taxon>
        <taxon>Placobranchoidea</taxon>
        <taxon>Plakobranchidae</taxon>
        <taxon>Elysia</taxon>
    </lineage>
</organism>
<feature type="compositionally biased region" description="Polar residues" evidence="4">
    <location>
        <begin position="917"/>
        <end position="930"/>
    </location>
</feature>
<evidence type="ECO:0000313" key="7">
    <source>
        <dbReference type="Proteomes" id="UP001283361"/>
    </source>
</evidence>
<keyword evidence="7" id="KW-1185">Reference proteome</keyword>
<protein>
    <recommendedName>
        <fullName evidence="5">Protein kinase domain-containing protein</fullName>
    </recommendedName>
</protein>
<dbReference type="InterPro" id="IPR011009">
    <property type="entry name" value="Kinase-like_dom_sf"/>
</dbReference>
<feature type="compositionally biased region" description="Basic and acidic residues" evidence="4">
    <location>
        <begin position="1037"/>
        <end position="1046"/>
    </location>
</feature>
<dbReference type="InterPro" id="IPR017441">
    <property type="entry name" value="Protein_kinase_ATP_BS"/>
</dbReference>
<reference evidence="6" key="1">
    <citation type="journal article" date="2023" name="G3 (Bethesda)">
        <title>A reference genome for the long-term kleptoplast-retaining sea slug Elysia crispata morphotype clarki.</title>
        <authorList>
            <person name="Eastman K.E."/>
            <person name="Pendleton A.L."/>
            <person name="Shaikh M.A."/>
            <person name="Suttiyut T."/>
            <person name="Ogas R."/>
            <person name="Tomko P."/>
            <person name="Gavelis G."/>
            <person name="Widhalm J.R."/>
            <person name="Wisecaver J.H."/>
        </authorList>
    </citation>
    <scope>NUCLEOTIDE SEQUENCE</scope>
    <source>
        <strain evidence="6">ECLA1</strain>
    </source>
</reference>
<evidence type="ECO:0000256" key="4">
    <source>
        <dbReference type="SAM" id="MobiDB-lite"/>
    </source>
</evidence>
<dbReference type="Proteomes" id="UP001283361">
    <property type="component" value="Unassembled WGS sequence"/>
</dbReference>
<proteinExistence type="predicted"/>
<dbReference type="EMBL" id="JAWDGP010003645">
    <property type="protein sequence ID" value="KAK3772245.1"/>
    <property type="molecule type" value="Genomic_DNA"/>
</dbReference>
<feature type="region of interest" description="Disordered" evidence="4">
    <location>
        <begin position="1531"/>
        <end position="1601"/>
    </location>
</feature>
<keyword evidence="1 3" id="KW-0547">Nucleotide-binding</keyword>
<dbReference type="PROSITE" id="PS00107">
    <property type="entry name" value="PROTEIN_KINASE_ATP"/>
    <property type="match status" value="1"/>
</dbReference>
<keyword evidence="2 3" id="KW-0067">ATP-binding</keyword>
<dbReference type="InterPro" id="IPR008271">
    <property type="entry name" value="Ser/Thr_kinase_AS"/>
</dbReference>
<dbReference type="PROSITE" id="PS50011">
    <property type="entry name" value="PROTEIN_KINASE_DOM"/>
    <property type="match status" value="1"/>
</dbReference>
<dbReference type="GO" id="GO:0005829">
    <property type="term" value="C:cytosol"/>
    <property type="evidence" value="ECO:0007669"/>
    <property type="project" value="TreeGrafter"/>
</dbReference>